<dbReference type="PROSITE" id="PS00949">
    <property type="entry name" value="AUTOINDUCER_SYNTH_1"/>
    <property type="match status" value="1"/>
</dbReference>
<evidence type="ECO:0000256" key="8">
    <source>
        <dbReference type="PROSITE-ProRule" id="PRU00533"/>
    </source>
</evidence>
<dbReference type="Proteomes" id="UP000186905">
    <property type="component" value="Unassembled WGS sequence"/>
</dbReference>
<evidence type="ECO:0000256" key="5">
    <source>
        <dbReference type="ARBA" id="ARBA00022691"/>
    </source>
</evidence>
<dbReference type="RefSeq" id="WP_075766960.1">
    <property type="nucleotide sequence ID" value="NZ_MJIL01000090.1"/>
</dbReference>
<dbReference type="Gene3D" id="3.40.630.30">
    <property type="match status" value="1"/>
</dbReference>
<dbReference type="STRING" id="1903952.BIT28_07100"/>
<keyword evidence="4 9" id="KW-0808">Transferase</keyword>
<dbReference type="GO" id="GO:0009372">
    <property type="term" value="P:quorum sensing"/>
    <property type="evidence" value="ECO:0007669"/>
    <property type="project" value="UniProtKB-UniRule"/>
</dbReference>
<keyword evidence="3 8" id="KW-0673">Quorum sensing</keyword>
<dbReference type="InterPro" id="IPR001690">
    <property type="entry name" value="Autoind_synthase"/>
</dbReference>
<dbReference type="PRINTS" id="PR01549">
    <property type="entry name" value="AUTOINDCRSYN"/>
</dbReference>
<evidence type="ECO:0000256" key="6">
    <source>
        <dbReference type="ARBA" id="ARBA00022929"/>
    </source>
</evidence>
<evidence type="ECO:0000256" key="7">
    <source>
        <dbReference type="ARBA" id="ARBA00048576"/>
    </source>
</evidence>
<comment type="similarity">
    <text evidence="8 9">Belongs to the autoinducer synthase family.</text>
</comment>
<dbReference type="AlphaFoldDB" id="A0A1Q9GEX5"/>
<proteinExistence type="inferred from homology"/>
<dbReference type="PROSITE" id="PS51187">
    <property type="entry name" value="AUTOINDUCER_SYNTH_2"/>
    <property type="match status" value="1"/>
</dbReference>
<evidence type="ECO:0000256" key="9">
    <source>
        <dbReference type="RuleBase" id="RU361135"/>
    </source>
</evidence>
<evidence type="ECO:0000313" key="11">
    <source>
        <dbReference type="Proteomes" id="UP000186905"/>
    </source>
</evidence>
<evidence type="ECO:0000256" key="2">
    <source>
        <dbReference type="ARBA" id="ARBA00018768"/>
    </source>
</evidence>
<gene>
    <name evidence="10" type="ORF">BIT28_07100</name>
</gene>
<accession>A0A1Q9GEX5</accession>
<name>A0A1Q9GEX5_9GAMM</name>
<dbReference type="PANTHER" id="PTHR39322">
    <property type="entry name" value="ACYL-HOMOSERINE-LACTONE SYNTHASE"/>
    <property type="match status" value="1"/>
</dbReference>
<protein>
    <recommendedName>
        <fullName evidence="2 9">Acyl-homoserine-lactone synthase</fullName>
        <ecNumber evidence="1 9">2.3.1.184</ecNumber>
    </recommendedName>
    <alternativeName>
        <fullName evidence="9">Autoinducer synthesis protein</fullName>
    </alternativeName>
</protein>
<dbReference type="GO" id="GO:0061579">
    <property type="term" value="F:N-acyl homoserine lactone synthase activity"/>
    <property type="evidence" value="ECO:0007669"/>
    <property type="project" value="UniProtKB-UniRule"/>
</dbReference>
<keyword evidence="5 9" id="KW-0949">S-adenosyl-L-methionine</keyword>
<evidence type="ECO:0000256" key="4">
    <source>
        <dbReference type="ARBA" id="ARBA00022679"/>
    </source>
</evidence>
<sequence length="198" mass="23026">MNLTFKQQSFDSISKPDYMRLLELRYDVFRKRLKWDLPTEGNLESDQYDTPDASYVYIEDDLGNILGCGRLIPTTKSYMLKEIFPELLGNQMAVESSNVYELSRFCINKNTSQSNCTLSYSTQFLFKALYLHAVENDISEYLTVSTLPIERMLKRTGIPFQRAGDKKVHRLGDTKSVTLSIKINDDLRQAVMRDYDYH</sequence>
<dbReference type="GO" id="GO:0007165">
    <property type="term" value="P:signal transduction"/>
    <property type="evidence" value="ECO:0007669"/>
    <property type="project" value="TreeGrafter"/>
</dbReference>
<evidence type="ECO:0000256" key="1">
    <source>
        <dbReference type="ARBA" id="ARBA00012340"/>
    </source>
</evidence>
<dbReference type="OrthoDB" id="6023281at2"/>
<keyword evidence="11" id="KW-1185">Reference proteome</keyword>
<organism evidence="10 11">
    <name type="scientific">Photobacterium proteolyticum</name>
    <dbReference type="NCBI Taxonomy" id="1903952"/>
    <lineage>
        <taxon>Bacteria</taxon>
        <taxon>Pseudomonadati</taxon>
        <taxon>Pseudomonadota</taxon>
        <taxon>Gammaproteobacteria</taxon>
        <taxon>Vibrionales</taxon>
        <taxon>Vibrionaceae</taxon>
        <taxon>Photobacterium</taxon>
    </lineage>
</organism>
<dbReference type="PANTHER" id="PTHR39322:SF1">
    <property type="entry name" value="ISOVALERYL-HOMOSERINE LACTONE SYNTHASE"/>
    <property type="match status" value="1"/>
</dbReference>
<dbReference type="InterPro" id="IPR018311">
    <property type="entry name" value="Autoind_synth_CS"/>
</dbReference>
<dbReference type="Pfam" id="PF00765">
    <property type="entry name" value="Autoind_synth"/>
    <property type="match status" value="1"/>
</dbReference>
<evidence type="ECO:0000313" key="10">
    <source>
        <dbReference type="EMBL" id="OLQ72943.1"/>
    </source>
</evidence>
<dbReference type="SUPFAM" id="SSF55729">
    <property type="entry name" value="Acyl-CoA N-acyltransferases (Nat)"/>
    <property type="match status" value="1"/>
</dbReference>
<comment type="caution">
    <text evidence="10">The sequence shown here is derived from an EMBL/GenBank/DDBJ whole genome shotgun (WGS) entry which is preliminary data.</text>
</comment>
<comment type="catalytic activity">
    <reaction evidence="7 9">
        <text>a fatty acyl-[ACP] + S-adenosyl-L-methionine = an N-acyl-L-homoserine lactone + S-methyl-5'-thioadenosine + holo-[ACP] + H(+)</text>
        <dbReference type="Rhea" id="RHEA:10096"/>
        <dbReference type="Rhea" id="RHEA-COMP:9685"/>
        <dbReference type="Rhea" id="RHEA-COMP:14125"/>
        <dbReference type="ChEBI" id="CHEBI:15378"/>
        <dbReference type="ChEBI" id="CHEBI:17509"/>
        <dbReference type="ChEBI" id="CHEBI:55474"/>
        <dbReference type="ChEBI" id="CHEBI:59789"/>
        <dbReference type="ChEBI" id="CHEBI:64479"/>
        <dbReference type="ChEBI" id="CHEBI:138651"/>
        <dbReference type="EC" id="2.3.1.184"/>
    </reaction>
</comment>
<reference evidence="10 11" key="1">
    <citation type="submission" date="2016-09" db="EMBL/GenBank/DDBJ databases">
        <title>Photobacterium proteolyticum sp. nov. a protease producing bacterium isolated from ocean sediments of Laizhou Bay.</title>
        <authorList>
            <person name="Li Y."/>
        </authorList>
    </citation>
    <scope>NUCLEOTIDE SEQUENCE [LARGE SCALE GENOMIC DNA]</scope>
    <source>
        <strain evidence="10 11">13-12</strain>
    </source>
</reference>
<dbReference type="EC" id="2.3.1.184" evidence="1 9"/>
<dbReference type="InterPro" id="IPR016181">
    <property type="entry name" value="Acyl_CoA_acyltransferase"/>
</dbReference>
<evidence type="ECO:0000256" key="3">
    <source>
        <dbReference type="ARBA" id="ARBA00022654"/>
    </source>
</evidence>
<keyword evidence="6 8" id="KW-0071">Autoinducer synthesis</keyword>
<dbReference type="EMBL" id="MJIL01000090">
    <property type="protein sequence ID" value="OLQ72943.1"/>
    <property type="molecule type" value="Genomic_DNA"/>
</dbReference>